<sequence>MTAPWAWRLDPSSGSSSPLGPSTSATLAATGPLSSLAHKTDAASKDGVFWQDFRAPIKRTSLRDRKRAKLHRFDSDDVDPTQDEDTTIQTNEAGAGSEEEDANGVDDTSSEGSLEEEAEEDDRDGAQGHKKNAVVIQGSPGSAPPTLPRAGIRGGKPKRAQAESTASSTQLIAIAIHTHSLANEFDSTHSIDSLPPPLTYKETVRLVRLIAMIFRFPKPRRISRRRHRKQTSSEDINAASSSSAPTSSPVPEATIGEATNRIELKPKYLSSPASSASSSRRPRMFAKVHPEDARPNSAAVLKLIALIPAALPARVGCAKWIARVAVKARRDEHGNILLPDSAYEGASSRQQWAEKEGAEKNTNLEAADGEERAKVTRSMRQRMGQDAPSIPLPGFWHKQRTHIKLEGEEERKGEEGAMPLSDRAEIKTEPAEGNEVDALTCTTHPPELASDFTFQQSSSPQMEADVTVDPDETATQQTIRSGSPRVSSKVVNLSKLLAERMREKRQAKSLLLRTHHSLRKRKRDDVDTTGSVVADENGGVEEEDEIDLFEDAETAANTLANSGRQNDAAETLQSLEATADANLRCGEVKQEDLS</sequence>
<gene>
    <name evidence="2" type="ORF">UHOR_00512</name>
</gene>
<evidence type="ECO:0000313" key="2">
    <source>
        <dbReference type="EMBL" id="CCF54058.1"/>
    </source>
</evidence>
<feature type="compositionally biased region" description="Polar residues" evidence="1">
    <location>
        <begin position="473"/>
        <end position="486"/>
    </location>
</feature>
<comment type="caution">
    <text evidence="2">The sequence shown here is derived from an EMBL/GenBank/DDBJ whole genome shotgun (WGS) entry which is preliminary data.</text>
</comment>
<evidence type="ECO:0000256" key="1">
    <source>
        <dbReference type="SAM" id="MobiDB-lite"/>
    </source>
</evidence>
<dbReference type="AlphaFoldDB" id="I2G4G5"/>
<feature type="compositionally biased region" description="Basic residues" evidence="1">
    <location>
        <begin position="221"/>
        <end position="230"/>
    </location>
</feature>
<feature type="region of interest" description="Disordered" evidence="1">
    <location>
        <begin position="1"/>
        <end position="166"/>
    </location>
</feature>
<feature type="compositionally biased region" description="Low complexity" evidence="1">
    <location>
        <begin position="12"/>
        <end position="27"/>
    </location>
</feature>
<keyword evidence="3" id="KW-1185">Reference proteome</keyword>
<dbReference type="EMBL" id="CAGI01000188">
    <property type="protein sequence ID" value="CCF54058.1"/>
    <property type="molecule type" value="Genomic_DNA"/>
</dbReference>
<organism evidence="2 3">
    <name type="scientific">Ustilago hordei</name>
    <name type="common">Barley covered smut fungus</name>
    <dbReference type="NCBI Taxonomy" id="120017"/>
    <lineage>
        <taxon>Eukaryota</taxon>
        <taxon>Fungi</taxon>
        <taxon>Dikarya</taxon>
        <taxon>Basidiomycota</taxon>
        <taxon>Ustilaginomycotina</taxon>
        <taxon>Ustilaginomycetes</taxon>
        <taxon>Ustilaginales</taxon>
        <taxon>Ustilaginaceae</taxon>
        <taxon>Ustilago</taxon>
    </lineage>
</organism>
<feature type="region of interest" description="Disordered" evidence="1">
    <location>
        <begin position="221"/>
        <end position="252"/>
    </location>
</feature>
<evidence type="ECO:0000313" key="3">
    <source>
        <dbReference type="Proteomes" id="UP000006174"/>
    </source>
</evidence>
<feature type="region of interest" description="Disordered" evidence="1">
    <location>
        <begin position="441"/>
        <end position="486"/>
    </location>
</feature>
<feature type="region of interest" description="Disordered" evidence="1">
    <location>
        <begin position="519"/>
        <end position="542"/>
    </location>
</feature>
<protein>
    <submittedName>
        <fullName evidence="2">Uncharacterized protein</fullName>
    </submittedName>
</protein>
<feature type="compositionally biased region" description="Low complexity" evidence="1">
    <location>
        <begin position="238"/>
        <end position="251"/>
    </location>
</feature>
<feature type="compositionally biased region" description="Acidic residues" evidence="1">
    <location>
        <begin position="76"/>
        <end position="86"/>
    </location>
</feature>
<feature type="compositionally biased region" description="Polar residues" evidence="1">
    <location>
        <begin position="452"/>
        <end position="461"/>
    </location>
</feature>
<dbReference type="HOGENOM" id="CLU_024076_0_0_1"/>
<dbReference type="Proteomes" id="UP000006174">
    <property type="component" value="Unassembled WGS sequence"/>
</dbReference>
<name>I2G4G5_USTHO</name>
<feature type="region of interest" description="Disordered" evidence="1">
    <location>
        <begin position="342"/>
        <end position="373"/>
    </location>
</feature>
<feature type="region of interest" description="Disordered" evidence="1">
    <location>
        <begin position="266"/>
        <end position="290"/>
    </location>
</feature>
<feature type="compositionally biased region" description="Acidic residues" evidence="1">
    <location>
        <begin position="113"/>
        <end position="123"/>
    </location>
</feature>
<dbReference type="OrthoDB" id="2556600at2759"/>
<feature type="compositionally biased region" description="Low complexity" evidence="1">
    <location>
        <begin position="270"/>
        <end position="279"/>
    </location>
</feature>
<reference evidence="2 3" key="1">
    <citation type="journal article" date="2012" name="Plant Cell">
        <title>Genome comparison of barley and maize smut fungi reveals targeted loss of RNA silencing components and species-specific presence of transposable elements.</title>
        <authorList>
            <person name="Laurie J.D."/>
            <person name="Ali S."/>
            <person name="Linning R."/>
            <person name="Mannhaupt G."/>
            <person name="Wong P."/>
            <person name="Gueldener U."/>
            <person name="Muensterkoetter M."/>
            <person name="Moore R."/>
            <person name="Kahmann R."/>
            <person name="Bakkeren G."/>
            <person name="Schirawski J."/>
        </authorList>
    </citation>
    <scope>NUCLEOTIDE SEQUENCE [LARGE SCALE GENOMIC DNA]</scope>
    <source>
        <strain evidence="3">Uh4875-4</strain>
    </source>
</reference>
<dbReference type="STRING" id="1128400.I2G4G5"/>
<proteinExistence type="predicted"/>
<accession>I2G4G5</accession>